<evidence type="ECO:0000259" key="2">
    <source>
        <dbReference type="Pfam" id="PF18942"/>
    </source>
</evidence>
<dbReference type="Pfam" id="PF18942">
    <property type="entry name" value="DUF5689"/>
    <property type="match status" value="2"/>
</dbReference>
<dbReference type="EMBL" id="FTOR01000012">
    <property type="protein sequence ID" value="SIT33531.1"/>
    <property type="molecule type" value="Genomic_DNA"/>
</dbReference>
<dbReference type="Proteomes" id="UP000186917">
    <property type="component" value="Unassembled WGS sequence"/>
</dbReference>
<organism evidence="3 4">
    <name type="scientific">Filimonas lacunae</name>
    <dbReference type="NCBI Taxonomy" id="477680"/>
    <lineage>
        <taxon>Bacteria</taxon>
        <taxon>Pseudomonadati</taxon>
        <taxon>Bacteroidota</taxon>
        <taxon>Chitinophagia</taxon>
        <taxon>Chitinophagales</taxon>
        <taxon>Chitinophagaceae</taxon>
        <taxon>Filimonas</taxon>
    </lineage>
</organism>
<dbReference type="PROSITE" id="PS51257">
    <property type="entry name" value="PROKAR_LIPOPROTEIN"/>
    <property type="match status" value="1"/>
</dbReference>
<evidence type="ECO:0000313" key="3">
    <source>
        <dbReference type="EMBL" id="SIT33531.1"/>
    </source>
</evidence>
<gene>
    <name evidence="3" type="ORF">SAMN05421788_112219</name>
</gene>
<dbReference type="RefSeq" id="WP_076382278.1">
    <property type="nucleotide sequence ID" value="NZ_AP017422.1"/>
</dbReference>
<sequence length="688" mass="71831">MKKFSKQLMQLSALLFALVVIVTACKRTFDEPPYRSGDPDLKITHTIKQFQDLYKGSALTITDDVIIAGVVVGDDASGNIFKYIVIQDSTAGMNVQLDASSLNATYPVGRRVFIKAKGLTLGTYGGMLELGLGVASAGYPARIPQAQIADFLVAGSTENVVNPIELNIADVKNAYQNMLVKLKGVEVAKADLSKAYADTSLVSTAVNISLEDCNGGSIVLRSSSYANFAGSKVKQGKGDIVGIYTFYNTTPQFVIRDTTDVAAMTGTRCDGSTGGTAPSTGTKVDSIRALRNLYVGSDVIASGTITGVVISNISNESSANYRIAQENNQAGILVYTKSANSSLALGTKVQLTLTNADTLTTYNGDLEYKSFTTTNFTTLGTGSVTPRVTTIAAINANRSQWSSTMVTLNNVTIAASTTNGTGTNYTLTDATGSLVTFVRSAANITVTPGTATSVTGYVSIYKPAGVDTTTQLTIRNTADIVMGSTTPPVTTANFTGLYGFGSVTATSGTTDPTAVPTADNMTFGSFTANGVSANPNTSGRFSFTTWATGATNGSNTFTGSLDAAKYYEVTITPASGYKLNFDSLAFTVQRSGTGVRQWAVRSSVDGYASNLAASISNGNANLSVVSTDVFQVDDAISTAQEGSKITFSTGFTNLTGAVTFRFYGFNAEGTGGTFSLNKAAFYGSAAKQ</sequence>
<evidence type="ECO:0000256" key="1">
    <source>
        <dbReference type="SAM" id="SignalP"/>
    </source>
</evidence>
<feature type="domain" description="DUF5689" evidence="2">
    <location>
        <begin position="44"/>
        <end position="261"/>
    </location>
</feature>
<keyword evidence="1" id="KW-0732">Signal</keyword>
<name>A0A173MLY4_9BACT</name>
<evidence type="ECO:0000313" key="4">
    <source>
        <dbReference type="Proteomes" id="UP000186917"/>
    </source>
</evidence>
<dbReference type="KEGG" id="fln:FLA_4447"/>
<proteinExistence type="predicted"/>
<feature type="signal peptide" evidence="1">
    <location>
        <begin position="1"/>
        <end position="26"/>
    </location>
</feature>
<protein>
    <recommendedName>
        <fullName evidence="2">DUF5689 domain-containing protein</fullName>
    </recommendedName>
</protein>
<accession>A0A173MLY4</accession>
<dbReference type="STRING" id="477680.SAMN05421788_112219"/>
<feature type="domain" description="DUF5689" evidence="2">
    <location>
        <begin position="284"/>
        <end position="480"/>
    </location>
</feature>
<reference evidence="4" key="1">
    <citation type="submission" date="2017-01" db="EMBL/GenBank/DDBJ databases">
        <authorList>
            <person name="Varghese N."/>
            <person name="Submissions S."/>
        </authorList>
    </citation>
    <scope>NUCLEOTIDE SEQUENCE [LARGE SCALE GENOMIC DNA]</scope>
    <source>
        <strain evidence="4">DSM 21054</strain>
    </source>
</reference>
<keyword evidence="4" id="KW-1185">Reference proteome</keyword>
<feature type="chain" id="PRO_5030023152" description="DUF5689 domain-containing protein" evidence="1">
    <location>
        <begin position="27"/>
        <end position="688"/>
    </location>
</feature>
<dbReference type="AlphaFoldDB" id="A0A173MLY4"/>
<dbReference type="OrthoDB" id="1492759at2"/>
<dbReference type="InterPro" id="IPR043744">
    <property type="entry name" value="DUF5689"/>
</dbReference>